<proteinExistence type="predicted"/>
<feature type="compositionally biased region" description="Acidic residues" evidence="1">
    <location>
        <begin position="77"/>
        <end position="94"/>
    </location>
</feature>
<dbReference type="Proteomes" id="UP001500353">
    <property type="component" value="Unassembled WGS sequence"/>
</dbReference>
<gene>
    <name evidence="2" type="ORF">GCM10023210_01180</name>
</gene>
<accession>A0ABP9LPX0</accession>
<feature type="compositionally biased region" description="Basic and acidic residues" evidence="1">
    <location>
        <begin position="43"/>
        <end position="52"/>
    </location>
</feature>
<sequence>MKRGTIFVYIYSTLNNNIMTPENSPQEQDRKLEQMDYSPNEDIFSREKHIPLDGDGNPIEDEDFDEDKIDKGLDIPGTEDDDEQEEIGSEDEENNYWSISDNDDDHEEENDDVLT</sequence>
<feature type="compositionally biased region" description="Acidic residues" evidence="1">
    <location>
        <begin position="58"/>
        <end position="67"/>
    </location>
</feature>
<evidence type="ECO:0000313" key="3">
    <source>
        <dbReference type="Proteomes" id="UP001500353"/>
    </source>
</evidence>
<dbReference type="EMBL" id="BAABHX010000001">
    <property type="protein sequence ID" value="GAA5083071.1"/>
    <property type="molecule type" value="Genomic_DNA"/>
</dbReference>
<organism evidence="2 3">
    <name type="scientific">Chryseobacterium ginsengisoli</name>
    <dbReference type="NCBI Taxonomy" id="363853"/>
    <lineage>
        <taxon>Bacteria</taxon>
        <taxon>Pseudomonadati</taxon>
        <taxon>Bacteroidota</taxon>
        <taxon>Flavobacteriia</taxon>
        <taxon>Flavobacteriales</taxon>
        <taxon>Weeksellaceae</taxon>
        <taxon>Chryseobacterium group</taxon>
        <taxon>Chryseobacterium</taxon>
    </lineage>
</organism>
<keyword evidence="3" id="KW-1185">Reference proteome</keyword>
<name>A0ABP9LPX0_9FLAO</name>
<feature type="region of interest" description="Disordered" evidence="1">
    <location>
        <begin position="36"/>
        <end position="115"/>
    </location>
</feature>
<evidence type="ECO:0008006" key="4">
    <source>
        <dbReference type="Google" id="ProtNLM"/>
    </source>
</evidence>
<protein>
    <recommendedName>
        <fullName evidence="4">DNA primase</fullName>
    </recommendedName>
</protein>
<evidence type="ECO:0000313" key="2">
    <source>
        <dbReference type="EMBL" id="GAA5083071.1"/>
    </source>
</evidence>
<comment type="caution">
    <text evidence="2">The sequence shown here is derived from an EMBL/GenBank/DDBJ whole genome shotgun (WGS) entry which is preliminary data.</text>
</comment>
<reference evidence="3" key="1">
    <citation type="journal article" date="2019" name="Int. J. Syst. Evol. Microbiol.">
        <title>The Global Catalogue of Microorganisms (GCM) 10K type strain sequencing project: providing services to taxonomists for standard genome sequencing and annotation.</title>
        <authorList>
            <consortium name="The Broad Institute Genomics Platform"/>
            <consortium name="The Broad Institute Genome Sequencing Center for Infectious Disease"/>
            <person name="Wu L."/>
            <person name="Ma J."/>
        </authorList>
    </citation>
    <scope>NUCLEOTIDE SEQUENCE [LARGE SCALE GENOMIC DNA]</scope>
    <source>
        <strain evidence="3">JCM 18019</strain>
    </source>
</reference>
<evidence type="ECO:0000256" key="1">
    <source>
        <dbReference type="SAM" id="MobiDB-lite"/>
    </source>
</evidence>
<feature type="compositionally biased region" description="Acidic residues" evidence="1">
    <location>
        <begin position="101"/>
        <end position="115"/>
    </location>
</feature>